<dbReference type="Proteomes" id="UP000648535">
    <property type="component" value="Unassembled WGS sequence"/>
</dbReference>
<dbReference type="EMBL" id="JAFBCG010000001">
    <property type="protein sequence ID" value="MBM7801128.1"/>
    <property type="molecule type" value="Genomic_DNA"/>
</dbReference>
<sequence>MPDTDMIARLTDAPVRTDADVLALVRELIGRPLTRQCWVVFLAERGVPIPLLLPVSELPYQPDEHVEDFATLIADVTEQVEADDVLVVWERPGNDQAHAVDWEWVDAVACSFGERHVRLRGQVIVHDRGVEMLELDEPGSLVA</sequence>
<evidence type="ECO:0000313" key="2">
    <source>
        <dbReference type="EMBL" id="MBM7801128.1"/>
    </source>
</evidence>
<keyword evidence="4" id="KW-1185">Reference proteome</keyword>
<dbReference type="AlphaFoldDB" id="A0A8H9GA20"/>
<protein>
    <submittedName>
        <fullName evidence="1">Uncharacterized protein</fullName>
    </submittedName>
</protein>
<name>A0A8H9GA20_9MICO</name>
<dbReference type="RefSeq" id="WP_175329600.1">
    <property type="nucleotide sequence ID" value="NZ_BMOI01000004.1"/>
</dbReference>
<gene>
    <name evidence="1" type="ORF">GCM10009769_13450</name>
    <name evidence="2" type="ORF">JOE58_000379</name>
</gene>
<dbReference type="Proteomes" id="UP000746584">
    <property type="component" value="Unassembled WGS sequence"/>
</dbReference>
<reference evidence="2 4" key="3">
    <citation type="submission" date="2021-01" db="EMBL/GenBank/DDBJ databases">
        <title>Sequencing the genomes of 1000 actinobacteria strains.</title>
        <authorList>
            <person name="Klenk H.-P."/>
        </authorList>
    </citation>
    <scope>NUCLEOTIDE SEQUENCE [LARGE SCALE GENOMIC DNA]</scope>
    <source>
        <strain evidence="2 4">DSM 20542</strain>
    </source>
</reference>
<accession>A0A8H9GA20</accession>
<evidence type="ECO:0000313" key="3">
    <source>
        <dbReference type="Proteomes" id="UP000648535"/>
    </source>
</evidence>
<reference evidence="1" key="2">
    <citation type="submission" date="2020-09" db="EMBL/GenBank/DDBJ databases">
        <authorList>
            <person name="Sun Q."/>
            <person name="Ohkuma M."/>
        </authorList>
    </citation>
    <scope>NUCLEOTIDE SEQUENCE</scope>
    <source>
        <strain evidence="1">JCM 1480</strain>
    </source>
</reference>
<comment type="caution">
    <text evidence="1">The sequence shown here is derived from an EMBL/GenBank/DDBJ whole genome shotgun (WGS) entry which is preliminary data.</text>
</comment>
<proteinExistence type="predicted"/>
<evidence type="ECO:0000313" key="1">
    <source>
        <dbReference type="EMBL" id="GGK96606.1"/>
    </source>
</evidence>
<dbReference type="EMBL" id="BMOI01000004">
    <property type="protein sequence ID" value="GGK96606.1"/>
    <property type="molecule type" value="Genomic_DNA"/>
</dbReference>
<evidence type="ECO:0000313" key="4">
    <source>
        <dbReference type="Proteomes" id="UP000746584"/>
    </source>
</evidence>
<organism evidence="1 3">
    <name type="scientific">Curtobacterium luteum</name>
    <dbReference type="NCBI Taxonomy" id="33881"/>
    <lineage>
        <taxon>Bacteria</taxon>
        <taxon>Bacillati</taxon>
        <taxon>Actinomycetota</taxon>
        <taxon>Actinomycetes</taxon>
        <taxon>Micrococcales</taxon>
        <taxon>Microbacteriaceae</taxon>
        <taxon>Curtobacterium</taxon>
    </lineage>
</organism>
<reference evidence="1" key="1">
    <citation type="journal article" date="2014" name="Int. J. Syst. Evol. Microbiol.">
        <title>Complete genome sequence of Corynebacterium casei LMG S-19264T (=DSM 44701T), isolated from a smear-ripened cheese.</title>
        <authorList>
            <consortium name="US DOE Joint Genome Institute (JGI-PGF)"/>
            <person name="Walter F."/>
            <person name="Albersmeier A."/>
            <person name="Kalinowski J."/>
            <person name="Ruckert C."/>
        </authorList>
    </citation>
    <scope>NUCLEOTIDE SEQUENCE</scope>
    <source>
        <strain evidence="1">JCM 1480</strain>
    </source>
</reference>